<reference evidence="2" key="1">
    <citation type="journal article" date="2019" name="Int. J. Syst. Evol. Microbiol.">
        <title>The Global Catalogue of Microorganisms (GCM) 10K type strain sequencing project: providing services to taxonomists for standard genome sequencing and annotation.</title>
        <authorList>
            <consortium name="The Broad Institute Genomics Platform"/>
            <consortium name="The Broad Institute Genome Sequencing Center for Infectious Disease"/>
            <person name="Wu L."/>
            <person name="Ma J."/>
        </authorList>
    </citation>
    <scope>NUCLEOTIDE SEQUENCE [LARGE SCALE GENOMIC DNA]</scope>
    <source>
        <strain evidence="2">JCM 17759</strain>
    </source>
</reference>
<evidence type="ECO:0008006" key="3">
    <source>
        <dbReference type="Google" id="ProtNLM"/>
    </source>
</evidence>
<comment type="caution">
    <text evidence="1">The sequence shown here is derived from an EMBL/GenBank/DDBJ whole genome shotgun (WGS) entry which is preliminary data.</text>
</comment>
<dbReference type="Proteomes" id="UP001500840">
    <property type="component" value="Unassembled WGS sequence"/>
</dbReference>
<dbReference type="RefSeq" id="WP_345322093.1">
    <property type="nucleotide sequence ID" value="NZ_BAABGA010000029.1"/>
</dbReference>
<dbReference type="EMBL" id="BAABGA010000029">
    <property type="protein sequence ID" value="GAA4452955.1"/>
    <property type="molecule type" value="Genomic_DNA"/>
</dbReference>
<gene>
    <name evidence="1" type="ORF">GCM10023156_23120</name>
</gene>
<organism evidence="1 2">
    <name type="scientific">Novipirellula rosea</name>
    <dbReference type="NCBI Taxonomy" id="1031540"/>
    <lineage>
        <taxon>Bacteria</taxon>
        <taxon>Pseudomonadati</taxon>
        <taxon>Planctomycetota</taxon>
        <taxon>Planctomycetia</taxon>
        <taxon>Pirellulales</taxon>
        <taxon>Pirellulaceae</taxon>
        <taxon>Novipirellula</taxon>
    </lineage>
</organism>
<protein>
    <recommendedName>
        <fullName evidence="3">Secreted protein</fullName>
    </recommendedName>
</protein>
<evidence type="ECO:0000313" key="1">
    <source>
        <dbReference type="EMBL" id="GAA4452955.1"/>
    </source>
</evidence>
<proteinExistence type="predicted"/>
<accession>A0ABP8MQH1</accession>
<keyword evidence="2" id="KW-1185">Reference proteome</keyword>
<name>A0ABP8MQH1_9BACT</name>
<evidence type="ECO:0000313" key="2">
    <source>
        <dbReference type="Proteomes" id="UP001500840"/>
    </source>
</evidence>
<sequence length="95" mass="10496">MKLLAVVATLLPLHLQLLAVAAELLLQFKAAKATTLLQAKLSFLAALPPVLLRKQLQLQKLHLLLLQKAAAMHLQRQKLMLTPTSSRDRFNLALG</sequence>